<evidence type="ECO:0000256" key="13">
    <source>
        <dbReference type="HAMAP-Rule" id="MF_00409"/>
    </source>
</evidence>
<dbReference type="Pfam" id="PF02606">
    <property type="entry name" value="LpxK"/>
    <property type="match status" value="1"/>
</dbReference>
<evidence type="ECO:0000313" key="14">
    <source>
        <dbReference type="EMBL" id="MCL2914332.1"/>
    </source>
</evidence>
<sequence>MQRFVHKIWYQGHWLKWVFWPLSWLFALISSVRRSLFRLGIKPVYRSPVPVIVVGNITAGGSGKTPTVLYLIELLRRSGYKPGVISRGYGAEIKSPLRVTPEHSSKDVGDEPAMIFARTQVPMVVGPNRVAALETLLKQGDVDLVICDDGLQHYALGRDIEITLIDGERRFGNGMLIPAGPLREGPWRLDSVDFRLCNGGTAQAGEFAMTLEPSGLVELTAGDNSHAPVAGDKVAAMAGIGNPERFFTTLRQQGFELVKTRAFNDHQAFTAGDIDTLSQDLPILMTEKDAIKCRGFAKQNWWYLAVDAKLAPEFDTQLLQKVAAAKAGKQGTTHGVR</sequence>
<keyword evidence="15" id="KW-1185">Reference proteome</keyword>
<dbReference type="InterPro" id="IPR027417">
    <property type="entry name" value="P-loop_NTPase"/>
</dbReference>
<dbReference type="RefSeq" id="WP_249249033.1">
    <property type="nucleotide sequence ID" value="NZ_JAKIKT010000003.1"/>
</dbReference>
<dbReference type="EC" id="2.7.1.130" evidence="3 13"/>
<dbReference type="PANTHER" id="PTHR42724">
    <property type="entry name" value="TETRAACYLDISACCHARIDE 4'-KINASE"/>
    <property type="match status" value="1"/>
</dbReference>
<evidence type="ECO:0000256" key="12">
    <source>
        <dbReference type="ARBA" id="ARBA00029757"/>
    </source>
</evidence>
<evidence type="ECO:0000256" key="1">
    <source>
        <dbReference type="ARBA" id="ARBA00002274"/>
    </source>
</evidence>
<feature type="binding site" evidence="13">
    <location>
        <begin position="58"/>
        <end position="65"/>
    </location>
    <ligand>
        <name>ATP</name>
        <dbReference type="ChEBI" id="CHEBI:30616"/>
    </ligand>
</feature>
<dbReference type="Proteomes" id="UP001202831">
    <property type="component" value="Unassembled WGS sequence"/>
</dbReference>
<evidence type="ECO:0000313" key="15">
    <source>
        <dbReference type="Proteomes" id="UP001202831"/>
    </source>
</evidence>
<keyword evidence="9 13" id="KW-0418">Kinase</keyword>
<keyword evidence="6 13" id="KW-0441">Lipid A biosynthesis</keyword>
<evidence type="ECO:0000256" key="11">
    <source>
        <dbReference type="ARBA" id="ARBA00023098"/>
    </source>
</evidence>
<comment type="pathway">
    <text evidence="2 13">Glycolipid biosynthesis; lipid IV(A) biosynthesis; lipid IV(A) from (3R)-3-hydroxytetradecanoyl-[acyl-carrier-protein] and UDP-N-acetyl-alpha-D-glucosamine: step 6/6.</text>
</comment>
<dbReference type="GO" id="GO:0009029">
    <property type="term" value="F:lipid-A 4'-kinase activity"/>
    <property type="evidence" value="ECO:0007669"/>
    <property type="project" value="UniProtKB-EC"/>
</dbReference>
<keyword evidence="8 13" id="KW-0547">Nucleotide-binding</keyword>
<evidence type="ECO:0000256" key="5">
    <source>
        <dbReference type="ARBA" id="ARBA00022516"/>
    </source>
</evidence>
<dbReference type="SUPFAM" id="SSF52540">
    <property type="entry name" value="P-loop containing nucleoside triphosphate hydrolases"/>
    <property type="match status" value="1"/>
</dbReference>
<evidence type="ECO:0000256" key="9">
    <source>
        <dbReference type="ARBA" id="ARBA00022777"/>
    </source>
</evidence>
<evidence type="ECO:0000256" key="8">
    <source>
        <dbReference type="ARBA" id="ARBA00022741"/>
    </source>
</evidence>
<evidence type="ECO:0000256" key="4">
    <source>
        <dbReference type="ARBA" id="ARBA00016436"/>
    </source>
</evidence>
<proteinExistence type="inferred from homology"/>
<dbReference type="InterPro" id="IPR003758">
    <property type="entry name" value="LpxK"/>
</dbReference>
<dbReference type="HAMAP" id="MF_00409">
    <property type="entry name" value="LpxK"/>
    <property type="match status" value="1"/>
</dbReference>
<protein>
    <recommendedName>
        <fullName evidence="4 13">Tetraacyldisaccharide 4'-kinase</fullName>
        <ecNumber evidence="3 13">2.7.1.130</ecNumber>
    </recommendedName>
    <alternativeName>
        <fullName evidence="12 13">Lipid A 4'-kinase</fullName>
    </alternativeName>
</protein>
<keyword evidence="10 13" id="KW-0067">ATP-binding</keyword>
<evidence type="ECO:0000256" key="3">
    <source>
        <dbReference type="ARBA" id="ARBA00012071"/>
    </source>
</evidence>
<comment type="caution">
    <text evidence="14">The sequence shown here is derived from an EMBL/GenBank/DDBJ whole genome shotgun (WGS) entry which is preliminary data.</text>
</comment>
<dbReference type="PANTHER" id="PTHR42724:SF1">
    <property type="entry name" value="TETRAACYLDISACCHARIDE 4'-KINASE, MITOCHONDRIAL-RELATED"/>
    <property type="match status" value="1"/>
</dbReference>
<comment type="similarity">
    <text evidence="13">Belongs to the LpxK family.</text>
</comment>
<gene>
    <name evidence="13 14" type="primary">lpxK</name>
    <name evidence="14" type="ORF">L2725_11190</name>
</gene>
<evidence type="ECO:0000256" key="2">
    <source>
        <dbReference type="ARBA" id="ARBA00004870"/>
    </source>
</evidence>
<evidence type="ECO:0000256" key="6">
    <source>
        <dbReference type="ARBA" id="ARBA00022556"/>
    </source>
</evidence>
<comment type="catalytic activity">
    <reaction evidence="13">
        <text>a lipid A disaccharide + ATP = a lipid IVA + ADP + H(+)</text>
        <dbReference type="Rhea" id="RHEA:67840"/>
        <dbReference type="ChEBI" id="CHEBI:15378"/>
        <dbReference type="ChEBI" id="CHEBI:30616"/>
        <dbReference type="ChEBI" id="CHEBI:176343"/>
        <dbReference type="ChEBI" id="CHEBI:176425"/>
        <dbReference type="ChEBI" id="CHEBI:456216"/>
        <dbReference type="EC" id="2.7.1.130"/>
    </reaction>
</comment>
<evidence type="ECO:0000256" key="7">
    <source>
        <dbReference type="ARBA" id="ARBA00022679"/>
    </source>
</evidence>
<accession>A0ABT0N920</accession>
<keyword evidence="11 13" id="KW-0443">Lipid metabolism</keyword>
<comment type="function">
    <text evidence="1 13">Transfers the gamma-phosphate of ATP to the 4'-position of a tetraacyldisaccharide 1-phosphate intermediate (termed DS-1-P) to form tetraacyldisaccharide 1,4'-bis-phosphate (lipid IVA).</text>
</comment>
<dbReference type="NCBIfam" id="TIGR00682">
    <property type="entry name" value="lpxK"/>
    <property type="match status" value="1"/>
</dbReference>
<keyword evidence="7 13" id="KW-0808">Transferase</keyword>
<reference evidence="14 15" key="1">
    <citation type="submission" date="2022-01" db="EMBL/GenBank/DDBJ databases">
        <title>Whole genome-based taxonomy of the Shewanellaceae.</title>
        <authorList>
            <person name="Martin-Rodriguez A.J."/>
        </authorList>
    </citation>
    <scope>NUCLEOTIDE SEQUENCE [LARGE SCALE GENOMIC DNA]</scope>
    <source>
        <strain evidence="14 15">DSM 21332</strain>
    </source>
</reference>
<name>A0ABT0N920_9GAMM</name>
<dbReference type="EMBL" id="JAKIKT010000003">
    <property type="protein sequence ID" value="MCL2914332.1"/>
    <property type="molecule type" value="Genomic_DNA"/>
</dbReference>
<evidence type="ECO:0000256" key="10">
    <source>
        <dbReference type="ARBA" id="ARBA00022840"/>
    </source>
</evidence>
<organism evidence="14 15">
    <name type="scientific">Shewanella corallii</name>
    <dbReference type="NCBI Taxonomy" id="560080"/>
    <lineage>
        <taxon>Bacteria</taxon>
        <taxon>Pseudomonadati</taxon>
        <taxon>Pseudomonadota</taxon>
        <taxon>Gammaproteobacteria</taxon>
        <taxon>Alteromonadales</taxon>
        <taxon>Shewanellaceae</taxon>
        <taxon>Shewanella</taxon>
    </lineage>
</organism>
<keyword evidence="5 13" id="KW-0444">Lipid biosynthesis</keyword>